<comment type="caution">
    <text evidence="1">The sequence shown here is derived from an EMBL/GenBank/DDBJ whole genome shotgun (WGS) entry which is preliminary data.</text>
</comment>
<dbReference type="EMBL" id="CM042889">
    <property type="protein sequence ID" value="KAI4318835.1"/>
    <property type="molecule type" value="Genomic_DNA"/>
</dbReference>
<protein>
    <submittedName>
        <fullName evidence="1">Uncharacterized protein</fullName>
    </submittedName>
</protein>
<proteinExistence type="predicted"/>
<evidence type="ECO:0000313" key="1">
    <source>
        <dbReference type="EMBL" id="KAI4318835.1"/>
    </source>
</evidence>
<gene>
    <name evidence="1" type="ORF">MLD38_032499</name>
</gene>
<name>A0ACB9M413_9MYRT</name>
<organism evidence="1 2">
    <name type="scientific">Melastoma candidum</name>
    <dbReference type="NCBI Taxonomy" id="119954"/>
    <lineage>
        <taxon>Eukaryota</taxon>
        <taxon>Viridiplantae</taxon>
        <taxon>Streptophyta</taxon>
        <taxon>Embryophyta</taxon>
        <taxon>Tracheophyta</taxon>
        <taxon>Spermatophyta</taxon>
        <taxon>Magnoliopsida</taxon>
        <taxon>eudicotyledons</taxon>
        <taxon>Gunneridae</taxon>
        <taxon>Pentapetalae</taxon>
        <taxon>rosids</taxon>
        <taxon>malvids</taxon>
        <taxon>Myrtales</taxon>
        <taxon>Melastomataceae</taxon>
        <taxon>Melastomatoideae</taxon>
        <taxon>Melastomateae</taxon>
        <taxon>Melastoma</taxon>
    </lineage>
</organism>
<sequence length="442" mass="46870">MAQPPTDAQQPASSPPPPPPPAVENPPTASPQPPAEPPPPSQNPNPPPSDPITPSQPRPRPVTRPWQPPQPSVGTVPPPQRGGGVPAPHTGQSPPVPSTSSASSSQARPGLIGTLGSSSQLRPSAISQQRPVQQSHSFRMPTSPTVQPSSSPGHSLIRGPSMSLSASSSSPSTSQPMPSPNQPWLSSTSQVKPPLPASSFRQQLNPPSMQQRSHIPQQMHHPPSSTASQPSHHALPSQAQQPVPNQPQAAQPAPNKQTVRPTGGGPLRPPGMIQPQPQPTPPPSVRNGKSSISETEDSCNRIISKRSISELVNQIDPSEKLDPEVEDILLDVAEEFIDSITTFSCSLAKHRKSNTLEAKDILLHLERNWNITLPGFSSDEIKSYRKPVINDVHKERLAVIKKSIALADAASNRNTPGQTTGAAKSSLVKTPANFLGSPNMKN</sequence>
<dbReference type="Proteomes" id="UP001057402">
    <property type="component" value="Chromosome 10"/>
</dbReference>
<reference evidence="2" key="1">
    <citation type="journal article" date="2023" name="Front. Plant Sci.">
        <title>Chromosomal-level genome assembly of Melastoma candidum provides insights into trichome evolution.</title>
        <authorList>
            <person name="Zhong Y."/>
            <person name="Wu W."/>
            <person name="Sun C."/>
            <person name="Zou P."/>
            <person name="Liu Y."/>
            <person name="Dai S."/>
            <person name="Zhou R."/>
        </authorList>
    </citation>
    <scope>NUCLEOTIDE SEQUENCE [LARGE SCALE GENOMIC DNA]</scope>
</reference>
<evidence type="ECO:0000313" key="2">
    <source>
        <dbReference type="Proteomes" id="UP001057402"/>
    </source>
</evidence>
<keyword evidence="2" id="KW-1185">Reference proteome</keyword>
<accession>A0ACB9M413</accession>